<dbReference type="Pfam" id="PF11741">
    <property type="entry name" value="AMIN"/>
    <property type="match status" value="1"/>
</dbReference>
<evidence type="ECO:0000256" key="10">
    <source>
        <dbReference type="SAM" id="SignalP"/>
    </source>
</evidence>
<comment type="similarity">
    <text evidence="3">Belongs to the N-acetylmuramoyl-L-alanine amidase 3 family.</text>
</comment>
<dbReference type="FunFam" id="3.40.630.40:FF:000001">
    <property type="entry name" value="N-acetylmuramoyl-L-alanine amidase"/>
    <property type="match status" value="1"/>
</dbReference>
<comment type="caution">
    <text evidence="12">The sequence shown here is derived from an EMBL/GenBank/DDBJ whole genome shotgun (WGS) entry which is preliminary data.</text>
</comment>
<dbReference type="InterPro" id="IPR002508">
    <property type="entry name" value="MurNAc-LAA_cat"/>
</dbReference>
<dbReference type="GO" id="GO:0008745">
    <property type="term" value="F:N-acetylmuramoyl-L-alanine amidase activity"/>
    <property type="evidence" value="ECO:0007669"/>
    <property type="project" value="UniProtKB-EC"/>
</dbReference>
<dbReference type="SMART" id="SM00646">
    <property type="entry name" value="Ami_3"/>
    <property type="match status" value="1"/>
</dbReference>
<protein>
    <recommendedName>
        <fullName evidence="9">N-acetylmuramoyl-L-alanine amidase AmiC</fullName>
        <ecNumber evidence="4">3.5.1.28</ecNumber>
    </recommendedName>
</protein>
<keyword evidence="13" id="KW-1185">Reference proteome</keyword>
<evidence type="ECO:0000256" key="8">
    <source>
        <dbReference type="ARBA" id="ARBA00023316"/>
    </source>
</evidence>
<dbReference type="Pfam" id="PF01476">
    <property type="entry name" value="LysM"/>
    <property type="match status" value="1"/>
</dbReference>
<feature type="signal peptide" evidence="10">
    <location>
        <begin position="1"/>
        <end position="19"/>
    </location>
</feature>
<dbReference type="GO" id="GO:0071555">
    <property type="term" value="P:cell wall organization"/>
    <property type="evidence" value="ECO:0007669"/>
    <property type="project" value="UniProtKB-KW"/>
</dbReference>
<dbReference type="PROSITE" id="PS51782">
    <property type="entry name" value="LYSM"/>
    <property type="match status" value="1"/>
</dbReference>
<evidence type="ECO:0000256" key="3">
    <source>
        <dbReference type="ARBA" id="ARBA00010860"/>
    </source>
</evidence>
<dbReference type="AlphaFoldDB" id="A0A1T2L7P3"/>
<feature type="chain" id="PRO_5013114770" description="N-acetylmuramoyl-L-alanine amidase AmiC" evidence="10">
    <location>
        <begin position="20"/>
        <end position="440"/>
    </location>
</feature>
<dbReference type="InterPro" id="IPR021731">
    <property type="entry name" value="AMIN_dom"/>
</dbReference>
<evidence type="ECO:0000256" key="9">
    <source>
        <dbReference type="ARBA" id="ARBA00074581"/>
    </source>
</evidence>
<dbReference type="PANTHER" id="PTHR30404:SF0">
    <property type="entry name" value="N-ACETYLMURAMOYL-L-ALANINE AMIDASE AMIC"/>
    <property type="match status" value="1"/>
</dbReference>
<evidence type="ECO:0000256" key="6">
    <source>
        <dbReference type="ARBA" id="ARBA00022764"/>
    </source>
</evidence>
<comment type="catalytic activity">
    <reaction evidence="1">
        <text>Hydrolyzes the link between N-acetylmuramoyl residues and L-amino acid residues in certain cell-wall glycopeptides.</text>
        <dbReference type="EC" id="3.5.1.28"/>
    </reaction>
</comment>
<keyword evidence="5 10" id="KW-0732">Signal</keyword>
<keyword evidence="6" id="KW-0574">Periplasm</keyword>
<dbReference type="CDD" id="cd02696">
    <property type="entry name" value="MurNAc-LAA"/>
    <property type="match status" value="1"/>
</dbReference>
<comment type="subcellular location">
    <subcellularLocation>
        <location evidence="2">Periplasm</location>
    </subcellularLocation>
</comment>
<dbReference type="Gene3D" id="3.10.350.10">
    <property type="entry name" value="LysM domain"/>
    <property type="match status" value="1"/>
</dbReference>
<dbReference type="InterPro" id="IPR050695">
    <property type="entry name" value="N-acetylmuramoyl_amidase_3"/>
</dbReference>
<feature type="domain" description="LysM" evidence="11">
    <location>
        <begin position="391"/>
        <end position="434"/>
    </location>
</feature>
<gene>
    <name evidence="12" type="ORF">BOW53_04935</name>
</gene>
<reference evidence="12 13" key="1">
    <citation type="submission" date="2016-11" db="EMBL/GenBank/DDBJ databases">
        <title>Mixed transmission modes and dynamic genome evolution in an obligate animal-bacterial symbiosis.</title>
        <authorList>
            <person name="Russell S.L."/>
            <person name="Corbett-Detig R.B."/>
            <person name="Cavanaugh C.M."/>
        </authorList>
    </citation>
    <scope>NUCLEOTIDE SEQUENCE [LARGE SCALE GENOMIC DNA]</scope>
    <source>
        <strain evidence="12">Sveles-Q1</strain>
    </source>
</reference>
<evidence type="ECO:0000256" key="4">
    <source>
        <dbReference type="ARBA" id="ARBA00011901"/>
    </source>
</evidence>
<dbReference type="InterPro" id="IPR018392">
    <property type="entry name" value="LysM"/>
</dbReference>
<dbReference type="PANTHER" id="PTHR30404">
    <property type="entry name" value="N-ACETYLMURAMOYL-L-ALANINE AMIDASE"/>
    <property type="match status" value="1"/>
</dbReference>
<evidence type="ECO:0000256" key="7">
    <source>
        <dbReference type="ARBA" id="ARBA00022801"/>
    </source>
</evidence>
<dbReference type="SMART" id="SM00257">
    <property type="entry name" value="LysM"/>
    <property type="match status" value="1"/>
</dbReference>
<dbReference type="EC" id="3.5.1.28" evidence="4"/>
<dbReference type="RefSeq" id="WP_078483040.1">
    <property type="nucleotide sequence ID" value="NZ_MPRL01000014.1"/>
</dbReference>
<dbReference type="SUPFAM" id="SSF54106">
    <property type="entry name" value="LysM domain"/>
    <property type="match status" value="1"/>
</dbReference>
<evidence type="ECO:0000313" key="13">
    <source>
        <dbReference type="Proteomes" id="UP000191110"/>
    </source>
</evidence>
<keyword evidence="7" id="KW-0378">Hydrolase</keyword>
<name>A0A1T2L7P3_9GAMM</name>
<dbReference type="InterPro" id="IPR036779">
    <property type="entry name" value="LysM_dom_sf"/>
</dbReference>
<dbReference type="EMBL" id="MPRL01000014">
    <property type="protein sequence ID" value="OOZ41080.1"/>
    <property type="molecule type" value="Genomic_DNA"/>
</dbReference>
<proteinExistence type="inferred from homology"/>
<evidence type="ECO:0000259" key="11">
    <source>
        <dbReference type="PROSITE" id="PS51782"/>
    </source>
</evidence>
<dbReference type="GO" id="GO:0009253">
    <property type="term" value="P:peptidoglycan catabolic process"/>
    <property type="evidence" value="ECO:0007669"/>
    <property type="project" value="InterPro"/>
</dbReference>
<dbReference type="Gene3D" id="3.40.630.40">
    <property type="entry name" value="Zn-dependent exopeptidases"/>
    <property type="match status" value="1"/>
</dbReference>
<dbReference type="Pfam" id="PF01520">
    <property type="entry name" value="Amidase_3"/>
    <property type="match status" value="1"/>
</dbReference>
<dbReference type="CDD" id="cd00118">
    <property type="entry name" value="LysM"/>
    <property type="match status" value="1"/>
</dbReference>
<evidence type="ECO:0000256" key="1">
    <source>
        <dbReference type="ARBA" id="ARBA00001561"/>
    </source>
</evidence>
<sequence length="440" mass="48574">MKRFTILLLLLLIAPTGFAAAVEVKDFRLWNAPDKTRLVFDISAPVEHNLFTLPNPDRVVIDLKSTKLKTKFSQQKGPVLASIRSAPRNKGKDLRLVLDLSKKAKPKSFLLKPTQEYGHRLVIDLEFAAERVTKKKSVPVKAVKSLAKPAALRDLVIAIDAGHGGEDPGAKGRRGTREKDVVLAIARQLEKLLKREPGMRPVMIRNGDYYVGLRKRTEKARRANADLFVSIHADAFRDRRARGASVYVLSSRGATNEAARWLADSENAADLVGGVSLDDKDDLLASVLLDLSQTATIEASLEVGDKVLHQLKGLGRVHKRRVEQAGFRVLKSPDIPSILIETAFISNPEEERKLRDPRHQKKMAAAILKGVRAYFSNKAPAGTIIASRQPQSHTIRSGDTLGHIAARYHVTVSTLRKANRINGDRIRVGQVLKIPTSGDT</sequence>
<evidence type="ECO:0000313" key="12">
    <source>
        <dbReference type="EMBL" id="OOZ41080.1"/>
    </source>
</evidence>
<accession>A0A1T2L7P3</accession>
<dbReference type="OrthoDB" id="9806267at2"/>
<dbReference type="Gene3D" id="2.60.40.3500">
    <property type="match status" value="1"/>
</dbReference>
<evidence type="ECO:0000256" key="5">
    <source>
        <dbReference type="ARBA" id="ARBA00022729"/>
    </source>
</evidence>
<evidence type="ECO:0000256" key="2">
    <source>
        <dbReference type="ARBA" id="ARBA00004418"/>
    </source>
</evidence>
<dbReference type="Proteomes" id="UP000191110">
    <property type="component" value="Unassembled WGS sequence"/>
</dbReference>
<dbReference type="GO" id="GO:0030288">
    <property type="term" value="C:outer membrane-bounded periplasmic space"/>
    <property type="evidence" value="ECO:0007669"/>
    <property type="project" value="TreeGrafter"/>
</dbReference>
<keyword evidence="8" id="KW-0961">Cell wall biogenesis/degradation</keyword>
<organism evidence="12 13">
    <name type="scientific">Solemya pervernicosa gill symbiont</name>
    <dbReference type="NCBI Taxonomy" id="642797"/>
    <lineage>
        <taxon>Bacteria</taxon>
        <taxon>Pseudomonadati</taxon>
        <taxon>Pseudomonadota</taxon>
        <taxon>Gammaproteobacteria</taxon>
        <taxon>sulfur-oxidizing symbionts</taxon>
    </lineage>
</organism>
<dbReference type="SUPFAM" id="SSF53187">
    <property type="entry name" value="Zn-dependent exopeptidases"/>
    <property type="match status" value="1"/>
</dbReference>